<keyword evidence="4" id="KW-1185">Reference proteome</keyword>
<gene>
    <name evidence="3" type="ORF">HNR73_000235</name>
</gene>
<name>A0A841FBK5_9ACTN</name>
<dbReference type="Gene3D" id="3.60.21.10">
    <property type="match status" value="1"/>
</dbReference>
<dbReference type="GO" id="GO:0016787">
    <property type="term" value="F:hydrolase activity"/>
    <property type="evidence" value="ECO:0007669"/>
    <property type="project" value="InterPro"/>
</dbReference>
<comment type="caution">
    <text evidence="3">The sequence shown here is derived from an EMBL/GenBank/DDBJ whole genome shotgun (WGS) entry which is preliminary data.</text>
</comment>
<evidence type="ECO:0000313" key="3">
    <source>
        <dbReference type="EMBL" id="MBB6032393.1"/>
    </source>
</evidence>
<accession>A0A841FBK5</accession>
<reference evidence="3 4" key="1">
    <citation type="submission" date="2020-08" db="EMBL/GenBank/DDBJ databases">
        <title>Genomic Encyclopedia of Type Strains, Phase IV (KMG-IV): sequencing the most valuable type-strain genomes for metagenomic binning, comparative biology and taxonomic classification.</title>
        <authorList>
            <person name="Goeker M."/>
        </authorList>
    </citation>
    <scope>NUCLEOTIDE SEQUENCE [LARGE SCALE GENOMIC DNA]</scope>
    <source>
        <strain evidence="3 4">YIM 65646</strain>
    </source>
</reference>
<evidence type="ECO:0000313" key="4">
    <source>
        <dbReference type="Proteomes" id="UP000548476"/>
    </source>
</evidence>
<organism evidence="3 4">
    <name type="scientific">Phytomonospora endophytica</name>
    <dbReference type="NCBI Taxonomy" id="714109"/>
    <lineage>
        <taxon>Bacteria</taxon>
        <taxon>Bacillati</taxon>
        <taxon>Actinomycetota</taxon>
        <taxon>Actinomycetes</taxon>
        <taxon>Micromonosporales</taxon>
        <taxon>Micromonosporaceae</taxon>
        <taxon>Phytomonospora</taxon>
    </lineage>
</organism>
<dbReference type="EMBL" id="JACHGT010000001">
    <property type="protein sequence ID" value="MBB6032393.1"/>
    <property type="molecule type" value="Genomic_DNA"/>
</dbReference>
<dbReference type="Proteomes" id="UP000548476">
    <property type="component" value="Unassembled WGS sequence"/>
</dbReference>
<dbReference type="InterPro" id="IPR029052">
    <property type="entry name" value="Metallo-depent_PP-like"/>
</dbReference>
<dbReference type="RefSeq" id="WP_221330624.1">
    <property type="nucleotide sequence ID" value="NZ_BONT01000111.1"/>
</dbReference>
<sequence>MVPAGEDMPDDETASPLYVVSDLHGHRDAFVAALKEAGLVDDEERWSGGTASLWCLGDFTDRGPDGIGVIELVMALSEQAAEAGGTVDALLGNHEILLLGAHLFGEEAVPGEDPPKQFAAWWILNGGRDSDAERLTDEIFEWLRTRHALRLEGDHLLMHTDAPTYLNYGTTIDEINEAVSGVLAGDDLAKWWELFRLMTSRRAFYGEGEQPVWTARTMLGMLGGERIVHGHSTIADQFGVAPSAVDGPRLYCQGLALAVDGGVYQGGPCLLVRLGDEGPLPGPAESGSDGSGSEAGE</sequence>
<dbReference type="Pfam" id="PF00149">
    <property type="entry name" value="Metallophos"/>
    <property type="match status" value="1"/>
</dbReference>
<dbReference type="PANTHER" id="PTHR46546">
    <property type="entry name" value="SHEWANELLA-LIKE PROTEIN PHOSPHATASE 1"/>
    <property type="match status" value="1"/>
</dbReference>
<dbReference type="AlphaFoldDB" id="A0A841FBK5"/>
<evidence type="ECO:0000256" key="1">
    <source>
        <dbReference type="SAM" id="MobiDB-lite"/>
    </source>
</evidence>
<feature type="region of interest" description="Disordered" evidence="1">
    <location>
        <begin position="278"/>
        <end position="297"/>
    </location>
</feature>
<dbReference type="PANTHER" id="PTHR46546:SF4">
    <property type="entry name" value="SHEWANELLA-LIKE PROTEIN PHOSPHATASE 1"/>
    <property type="match status" value="1"/>
</dbReference>
<evidence type="ECO:0000259" key="2">
    <source>
        <dbReference type="Pfam" id="PF00149"/>
    </source>
</evidence>
<dbReference type="InterPro" id="IPR004843">
    <property type="entry name" value="Calcineurin-like_PHP"/>
</dbReference>
<dbReference type="SUPFAM" id="SSF56300">
    <property type="entry name" value="Metallo-dependent phosphatases"/>
    <property type="match status" value="1"/>
</dbReference>
<proteinExistence type="predicted"/>
<feature type="domain" description="Calcineurin-like phosphoesterase" evidence="2">
    <location>
        <begin position="16"/>
        <end position="194"/>
    </location>
</feature>
<protein>
    <recommendedName>
        <fullName evidence="2">Calcineurin-like phosphoesterase domain-containing protein</fullName>
    </recommendedName>
</protein>